<sequence>MLSRKRKDVSYNDEDQTLKMYLRGRPINLAVPTDVAENYDINAVGPAPSKELELEWVYGYRGRDCRSNLYVLPTGELVYFVAAVVVLHNVEENTQRHYIGHTDDIKSLALHPNNVLIATGQCAGHDKSTASPHVRIWDSETLETKMILEDSFINSVCCLSFSKTDDGALLVAVDDSNDHVISVWNWEKKDKITESRCSTETIVAAEFHPIDENVIVTCGKSHVGFWKFENNSLSKKMGIFGKHEKPKFINCLAFLASGQVVTGDSNGNLAVWGAGTNTIANFLTNVHDGSIFCINVLKNENIVTGGGKDACLKYFDSNMEKTDEEQQIEGNFGGIRMIAEANDSNLFIGTTKNCILQGSNDFKPLVIGHSDELWALATNPKSDQFVTAAQDKHLRVWSSATKEMVLGKDLEDQAQSAAYNPESTEIAVGCVTGKWLVLNADNLEVIAEFTDGDEPIQVIQYAPNGNLVAIGSRDNFVYIYERTEDSTYNKLGKCVGHSSYITHIDWSSDSQYIRTNSGDYELLYWNAETRKQETRSSSMRDVEWATNTCTITFNTVGIWPPEADGTDINGCNRSHNSELLASVDDFGKVNLYSYPVMQPQALYSSYGGHSSHVTNVAFVHDDSKVITTGGKDTAILQWNV</sequence>
<dbReference type="SMART" id="SM00320">
    <property type="entry name" value="WD40"/>
    <property type="match status" value="10"/>
</dbReference>
<dbReference type="Gene3D" id="2.130.10.10">
    <property type="entry name" value="YVTN repeat-like/Quinoprotein amine dehydrogenase"/>
    <property type="match status" value="2"/>
</dbReference>
<dbReference type="SUPFAM" id="SSF50998">
    <property type="entry name" value="Quinoprotein alcohol dehydrogenase-like"/>
    <property type="match status" value="1"/>
</dbReference>
<dbReference type="InterPro" id="IPR050630">
    <property type="entry name" value="WD_repeat_EMAP"/>
</dbReference>
<dbReference type="Pfam" id="PF23409">
    <property type="entry name" value="Beta-prop_EML"/>
    <property type="match status" value="1"/>
</dbReference>
<feature type="repeat" description="WD" evidence="8">
    <location>
        <begin position="494"/>
        <end position="535"/>
    </location>
</feature>
<keyword evidence="7" id="KW-0206">Cytoskeleton</keyword>
<dbReference type="FunFam" id="2.130.10.10:FF:000320">
    <property type="entry name" value="echinoderm microtubule-associated protein-like 6"/>
    <property type="match status" value="1"/>
</dbReference>
<evidence type="ECO:0000256" key="3">
    <source>
        <dbReference type="ARBA" id="ARBA00022490"/>
    </source>
</evidence>
<dbReference type="InterPro" id="IPR055442">
    <property type="entry name" value="Beta-prop_EML-like_2nd"/>
</dbReference>
<evidence type="ECO:0000256" key="4">
    <source>
        <dbReference type="ARBA" id="ARBA00022574"/>
    </source>
</evidence>
<evidence type="ECO:0000256" key="7">
    <source>
        <dbReference type="ARBA" id="ARBA00023212"/>
    </source>
</evidence>
<evidence type="ECO:0000313" key="11">
    <source>
        <dbReference type="EMBL" id="KRT81184.1"/>
    </source>
</evidence>
<dbReference type="GO" id="GO:0008017">
    <property type="term" value="F:microtubule binding"/>
    <property type="evidence" value="ECO:0007669"/>
    <property type="project" value="TreeGrafter"/>
</dbReference>
<evidence type="ECO:0000259" key="9">
    <source>
        <dbReference type="Pfam" id="PF23409"/>
    </source>
</evidence>
<comment type="subcellular location">
    <subcellularLocation>
        <location evidence="1">Cytoplasm</location>
        <location evidence="1">Cytoskeleton</location>
    </subcellularLocation>
</comment>
<dbReference type="GO" id="GO:0005874">
    <property type="term" value="C:microtubule"/>
    <property type="evidence" value="ECO:0007669"/>
    <property type="project" value="UniProtKB-KW"/>
</dbReference>
<dbReference type="InterPro" id="IPR036322">
    <property type="entry name" value="WD40_repeat_dom_sf"/>
</dbReference>
<proteinExistence type="inferred from homology"/>
<keyword evidence="4 8" id="KW-0853">WD repeat</keyword>
<feature type="non-terminal residue" evidence="11">
    <location>
        <position position="640"/>
    </location>
</feature>
<keyword evidence="12" id="KW-1185">Reference proteome</keyword>
<dbReference type="InterPro" id="IPR015943">
    <property type="entry name" value="WD40/YVTN_repeat-like_dom_sf"/>
</dbReference>
<dbReference type="Pfam" id="PF23414">
    <property type="entry name" value="Beta-prop_EML_2"/>
    <property type="match status" value="1"/>
</dbReference>
<dbReference type="InterPro" id="IPR011047">
    <property type="entry name" value="Quinoprotein_ADH-like_sf"/>
</dbReference>
<dbReference type="GO" id="GO:0003743">
    <property type="term" value="F:translation initiation factor activity"/>
    <property type="evidence" value="ECO:0007669"/>
    <property type="project" value="UniProtKB-KW"/>
</dbReference>
<feature type="repeat" description="WD" evidence="8">
    <location>
        <begin position="366"/>
        <end position="407"/>
    </location>
</feature>
<dbReference type="AlphaFoldDB" id="A0A0T6B125"/>
<dbReference type="InterPro" id="IPR005108">
    <property type="entry name" value="HELP"/>
</dbReference>
<keyword evidence="11" id="KW-0648">Protein biosynthesis</keyword>
<comment type="caution">
    <text evidence="11">The sequence shown here is derived from an EMBL/GenBank/DDBJ whole genome shotgun (WGS) entry which is preliminary data.</text>
</comment>
<accession>A0A0T6B125</accession>
<keyword evidence="11" id="KW-0396">Initiation factor</keyword>
<evidence type="ECO:0000256" key="2">
    <source>
        <dbReference type="ARBA" id="ARBA00006489"/>
    </source>
</evidence>
<evidence type="ECO:0000256" key="5">
    <source>
        <dbReference type="ARBA" id="ARBA00022701"/>
    </source>
</evidence>
<protein>
    <submittedName>
        <fullName evidence="11">Translation initiation factor eIF2A</fullName>
    </submittedName>
</protein>
<evidence type="ECO:0000256" key="6">
    <source>
        <dbReference type="ARBA" id="ARBA00022737"/>
    </source>
</evidence>
<dbReference type="GO" id="GO:0000226">
    <property type="term" value="P:microtubule cytoskeleton organization"/>
    <property type="evidence" value="ECO:0007669"/>
    <property type="project" value="TreeGrafter"/>
</dbReference>
<keyword evidence="3" id="KW-0963">Cytoplasm</keyword>
<reference evidence="11 12" key="1">
    <citation type="submission" date="2015-09" db="EMBL/GenBank/DDBJ databases">
        <title>Draft genome of the scarab beetle Oryctes borbonicus.</title>
        <authorList>
            <person name="Meyer J.M."/>
            <person name="Markov G.V."/>
            <person name="Baskaran P."/>
            <person name="Herrmann M."/>
            <person name="Sommer R.J."/>
            <person name="Roedelsperger C."/>
        </authorList>
    </citation>
    <scope>NUCLEOTIDE SEQUENCE [LARGE SCALE GENOMIC DNA]</scope>
    <source>
        <strain evidence="11">OB123</strain>
        <tissue evidence="11">Whole animal</tissue>
    </source>
</reference>
<feature type="domain" description="EML-like second beta-propeller" evidence="10">
    <location>
        <begin position="373"/>
        <end position="640"/>
    </location>
</feature>
<name>A0A0T6B125_9SCAR</name>
<evidence type="ECO:0000256" key="1">
    <source>
        <dbReference type="ARBA" id="ARBA00004245"/>
    </source>
</evidence>
<dbReference type="FunFam" id="2.130.10.10:FF:002220">
    <property type="entry name" value="EMAP-like 3"/>
    <property type="match status" value="1"/>
</dbReference>
<dbReference type="InterPro" id="IPR055439">
    <property type="entry name" value="Beta-prop_EML_1st"/>
</dbReference>
<dbReference type="SUPFAM" id="SSF50978">
    <property type="entry name" value="WD40 repeat-like"/>
    <property type="match status" value="1"/>
</dbReference>
<keyword evidence="6" id="KW-0677">Repeat</keyword>
<dbReference type="PROSITE" id="PS50082">
    <property type="entry name" value="WD_REPEATS_2"/>
    <property type="match status" value="3"/>
</dbReference>
<feature type="domain" description="EML-like first beta-propeller" evidence="9">
    <location>
        <begin position="94"/>
        <end position="358"/>
    </location>
</feature>
<organism evidence="11 12">
    <name type="scientific">Oryctes borbonicus</name>
    <dbReference type="NCBI Taxonomy" id="1629725"/>
    <lineage>
        <taxon>Eukaryota</taxon>
        <taxon>Metazoa</taxon>
        <taxon>Ecdysozoa</taxon>
        <taxon>Arthropoda</taxon>
        <taxon>Hexapoda</taxon>
        <taxon>Insecta</taxon>
        <taxon>Pterygota</taxon>
        <taxon>Neoptera</taxon>
        <taxon>Endopterygota</taxon>
        <taxon>Coleoptera</taxon>
        <taxon>Polyphaga</taxon>
        <taxon>Scarabaeiformia</taxon>
        <taxon>Scarabaeidae</taxon>
        <taxon>Dynastinae</taxon>
        <taxon>Oryctes</taxon>
    </lineage>
</organism>
<dbReference type="OrthoDB" id="47802at2759"/>
<evidence type="ECO:0000259" key="10">
    <source>
        <dbReference type="Pfam" id="PF23414"/>
    </source>
</evidence>
<dbReference type="PANTHER" id="PTHR13720:SF50">
    <property type="entry name" value="ECHINODERM MICROTUBULE-ASSOCIATED PROTEIN-LIKE 2"/>
    <property type="match status" value="1"/>
</dbReference>
<dbReference type="PROSITE" id="PS50294">
    <property type="entry name" value="WD_REPEATS_REGION"/>
    <property type="match status" value="2"/>
</dbReference>
<dbReference type="EMBL" id="LJIG01016244">
    <property type="protein sequence ID" value="KRT81184.1"/>
    <property type="molecule type" value="Genomic_DNA"/>
</dbReference>
<dbReference type="InterPro" id="IPR001680">
    <property type="entry name" value="WD40_rpt"/>
</dbReference>
<keyword evidence="5" id="KW-0493">Microtubule</keyword>
<dbReference type="PANTHER" id="PTHR13720">
    <property type="entry name" value="WD-40 REPEAT PROTEIN"/>
    <property type="match status" value="1"/>
</dbReference>
<evidence type="ECO:0000256" key="8">
    <source>
        <dbReference type="PROSITE-ProRule" id="PRU00221"/>
    </source>
</evidence>
<dbReference type="GO" id="GO:0072686">
    <property type="term" value="C:mitotic spindle"/>
    <property type="evidence" value="ECO:0007669"/>
    <property type="project" value="TreeGrafter"/>
</dbReference>
<dbReference type="Proteomes" id="UP000051574">
    <property type="component" value="Unassembled WGS sequence"/>
</dbReference>
<gene>
    <name evidence="11" type="ORF">AMK59_6190</name>
</gene>
<dbReference type="Pfam" id="PF03451">
    <property type="entry name" value="HELP"/>
    <property type="match status" value="1"/>
</dbReference>
<comment type="similarity">
    <text evidence="2">Belongs to the WD repeat EMAP family.</text>
</comment>
<feature type="repeat" description="WD" evidence="8">
    <location>
        <begin position="606"/>
        <end position="640"/>
    </location>
</feature>
<evidence type="ECO:0000313" key="12">
    <source>
        <dbReference type="Proteomes" id="UP000051574"/>
    </source>
</evidence>